<dbReference type="AlphaFoldDB" id="A0A7C4UD04"/>
<evidence type="ECO:0000313" key="1">
    <source>
        <dbReference type="EMBL" id="HGW92012.1"/>
    </source>
</evidence>
<organism evidence="1">
    <name type="scientific">candidate division WOR-3 bacterium</name>
    <dbReference type="NCBI Taxonomy" id="2052148"/>
    <lineage>
        <taxon>Bacteria</taxon>
        <taxon>Bacteria division WOR-3</taxon>
    </lineage>
</organism>
<proteinExistence type="predicted"/>
<sequence>MILEETIKYVKSKYCKRSPEECARYIVYKALGKDKIPDDLFPAEKERALEIIKRFKGNY</sequence>
<reference evidence="1" key="1">
    <citation type="journal article" date="2020" name="mSystems">
        <title>Genome- and Community-Level Interaction Insights into Carbon Utilization and Element Cycling Functions of Hydrothermarchaeota in Hydrothermal Sediment.</title>
        <authorList>
            <person name="Zhou Z."/>
            <person name="Liu Y."/>
            <person name="Xu W."/>
            <person name="Pan J."/>
            <person name="Luo Z.H."/>
            <person name="Li M."/>
        </authorList>
    </citation>
    <scope>NUCLEOTIDE SEQUENCE [LARGE SCALE GENOMIC DNA]</scope>
    <source>
        <strain evidence="1">SpSt-780</strain>
    </source>
</reference>
<gene>
    <name evidence="1" type="ORF">ENV67_05665</name>
</gene>
<dbReference type="EMBL" id="DTHG01000071">
    <property type="protein sequence ID" value="HGW92012.1"/>
    <property type="molecule type" value="Genomic_DNA"/>
</dbReference>
<protein>
    <submittedName>
        <fullName evidence="1">Uncharacterized protein</fullName>
    </submittedName>
</protein>
<name>A0A7C4UD04_UNCW3</name>
<accession>A0A7C4UD04</accession>
<comment type="caution">
    <text evidence="1">The sequence shown here is derived from an EMBL/GenBank/DDBJ whole genome shotgun (WGS) entry which is preliminary data.</text>
</comment>